<gene>
    <name evidence="1" type="ORF">LCGC14_2937130</name>
</gene>
<name>A0A0F8XJR0_9ZZZZ</name>
<proteinExistence type="predicted"/>
<evidence type="ECO:0000313" key="1">
    <source>
        <dbReference type="EMBL" id="KKK69128.1"/>
    </source>
</evidence>
<accession>A0A0F8XJR0</accession>
<dbReference type="EMBL" id="LAZR01058802">
    <property type="protein sequence ID" value="KKK69128.1"/>
    <property type="molecule type" value="Genomic_DNA"/>
</dbReference>
<comment type="caution">
    <text evidence="1">The sequence shown here is derived from an EMBL/GenBank/DDBJ whole genome shotgun (WGS) entry which is preliminary data.</text>
</comment>
<organism evidence="1">
    <name type="scientific">marine sediment metagenome</name>
    <dbReference type="NCBI Taxonomy" id="412755"/>
    <lineage>
        <taxon>unclassified sequences</taxon>
        <taxon>metagenomes</taxon>
        <taxon>ecological metagenomes</taxon>
    </lineage>
</organism>
<sequence>MAGTRGQVYHPYAGGKDRMRELGLFAEFRQRPTGAG</sequence>
<dbReference type="AlphaFoldDB" id="A0A0F8XJR0"/>
<feature type="non-terminal residue" evidence="1">
    <location>
        <position position="36"/>
    </location>
</feature>
<protein>
    <submittedName>
        <fullName evidence="1">Uncharacterized protein</fullName>
    </submittedName>
</protein>
<reference evidence="1" key="1">
    <citation type="journal article" date="2015" name="Nature">
        <title>Complex archaea that bridge the gap between prokaryotes and eukaryotes.</title>
        <authorList>
            <person name="Spang A."/>
            <person name="Saw J.H."/>
            <person name="Jorgensen S.L."/>
            <person name="Zaremba-Niedzwiedzka K."/>
            <person name="Martijn J."/>
            <person name="Lind A.E."/>
            <person name="van Eijk R."/>
            <person name="Schleper C."/>
            <person name="Guy L."/>
            <person name="Ettema T.J."/>
        </authorList>
    </citation>
    <scope>NUCLEOTIDE SEQUENCE</scope>
</reference>